<organism evidence="1 2">
    <name type="scientific">Micromonospora sonchi</name>
    <dbReference type="NCBI Taxonomy" id="1763543"/>
    <lineage>
        <taxon>Bacteria</taxon>
        <taxon>Bacillati</taxon>
        <taxon>Actinomycetota</taxon>
        <taxon>Actinomycetes</taxon>
        <taxon>Micromonosporales</taxon>
        <taxon>Micromonosporaceae</taxon>
        <taxon>Micromonospora</taxon>
    </lineage>
</organism>
<dbReference type="Gene3D" id="3.90.1200.10">
    <property type="match status" value="1"/>
</dbReference>
<evidence type="ECO:0000313" key="2">
    <source>
        <dbReference type="Proteomes" id="UP000608890"/>
    </source>
</evidence>
<dbReference type="InterPro" id="IPR011009">
    <property type="entry name" value="Kinase-like_dom_sf"/>
</dbReference>
<keyword evidence="2" id="KW-1185">Reference proteome</keyword>
<dbReference type="EMBL" id="BMNB01000002">
    <property type="protein sequence ID" value="GGM23662.1"/>
    <property type="molecule type" value="Genomic_DNA"/>
</dbReference>
<reference evidence="1" key="2">
    <citation type="submission" date="2020-09" db="EMBL/GenBank/DDBJ databases">
        <authorList>
            <person name="Sun Q."/>
            <person name="Zhou Y."/>
        </authorList>
    </citation>
    <scope>NUCLEOTIDE SEQUENCE</scope>
    <source>
        <strain evidence="1">CGMCC 4.7312</strain>
    </source>
</reference>
<reference evidence="1" key="1">
    <citation type="journal article" date="2014" name="Int. J. Syst. Evol. Microbiol.">
        <title>Complete genome sequence of Corynebacterium casei LMG S-19264T (=DSM 44701T), isolated from a smear-ripened cheese.</title>
        <authorList>
            <consortium name="US DOE Joint Genome Institute (JGI-PGF)"/>
            <person name="Walter F."/>
            <person name="Albersmeier A."/>
            <person name="Kalinowski J."/>
            <person name="Ruckert C."/>
        </authorList>
    </citation>
    <scope>NUCLEOTIDE SEQUENCE</scope>
    <source>
        <strain evidence="1">CGMCC 4.7312</strain>
    </source>
</reference>
<dbReference type="Pfam" id="PF03881">
    <property type="entry name" value="Fructosamin_kin"/>
    <property type="match status" value="1"/>
</dbReference>
<dbReference type="AlphaFoldDB" id="A0A917WRZ5"/>
<proteinExistence type="predicted"/>
<dbReference type="InterPro" id="IPR051678">
    <property type="entry name" value="AGP_Transferase"/>
</dbReference>
<dbReference type="SUPFAM" id="SSF56112">
    <property type="entry name" value="Protein kinase-like (PK-like)"/>
    <property type="match status" value="1"/>
</dbReference>
<dbReference type="Gene3D" id="3.30.200.20">
    <property type="entry name" value="Phosphorylase Kinase, domain 1"/>
    <property type="match status" value="1"/>
</dbReference>
<dbReference type="InterPro" id="IPR016477">
    <property type="entry name" value="Fructo-/Ketosamine-3-kinase"/>
</dbReference>
<evidence type="ECO:0000313" key="1">
    <source>
        <dbReference type="EMBL" id="GGM23662.1"/>
    </source>
</evidence>
<protein>
    <recommendedName>
        <fullName evidence="3">Aminoglycoside phosphotransferase family protein</fullName>
    </recommendedName>
</protein>
<dbReference type="PANTHER" id="PTHR21310">
    <property type="entry name" value="AMINOGLYCOSIDE PHOSPHOTRANSFERASE-RELATED-RELATED"/>
    <property type="match status" value="1"/>
</dbReference>
<gene>
    <name evidence="1" type="ORF">GCM10011608_05560</name>
</gene>
<name>A0A917WRZ5_9ACTN</name>
<dbReference type="PANTHER" id="PTHR21310:SF15">
    <property type="entry name" value="AMINOGLYCOSIDE PHOSPHOTRANSFERASE DOMAIN-CONTAINING PROTEIN"/>
    <property type="match status" value="1"/>
</dbReference>
<comment type="caution">
    <text evidence="1">The sequence shown here is derived from an EMBL/GenBank/DDBJ whole genome shotgun (WGS) entry which is preliminary data.</text>
</comment>
<evidence type="ECO:0008006" key="3">
    <source>
        <dbReference type="Google" id="ProtNLM"/>
    </source>
</evidence>
<sequence>MTFLATRARLGTGQTAGIRARILTPVSILSPTQRLLSPGGVAEFVRASFGPDGRVRDCGPLTGGGFAAVWWVRLDDGRDVVLKVAPLPSVRLLRYETDLLAAEARYFRLVAEHAPRVPVPPVLHHGRDPHLGEWLVTGWLPGRALPDLDGDDSAARYDFGVAMATLHRITGDRFGYDADRTGGATWSAAFAAIIDDLLADAADWDITLPTPSQRIRALVARHADLLDQVRRPALLHFDGWDGNVLAATGRSGPAAAPDGDVPAAPDDTGAYRMCGLVDGERFLYGDPLLDLVSPLLFRRAEDEPEHPFLRGYADTTGMPLVFDDGARRRLALYRMHLHLLMTVEMPSRGITPDNDPGRHTLLAKLLDRDLADLSGH</sequence>
<dbReference type="Proteomes" id="UP000608890">
    <property type="component" value="Unassembled WGS sequence"/>
</dbReference>
<accession>A0A917WRZ5</accession>